<evidence type="ECO:0000313" key="6">
    <source>
        <dbReference type="EMBL" id="RHY73106.1"/>
    </source>
</evidence>
<evidence type="ECO:0000313" key="9">
    <source>
        <dbReference type="Proteomes" id="UP000265427"/>
    </source>
</evidence>
<dbReference type="Gene3D" id="1.20.5.110">
    <property type="match status" value="1"/>
</dbReference>
<dbReference type="EMBL" id="QUTE01012399">
    <property type="protein sequence ID" value="RHZ07288.1"/>
    <property type="molecule type" value="Genomic_DNA"/>
</dbReference>
<evidence type="ECO:0000313" key="7">
    <source>
        <dbReference type="EMBL" id="RHZ07288.1"/>
    </source>
</evidence>
<sequence length="77" mass="8889">MGDRRQVKDPTKTEDAQAKVSGTMDALQQASQNLHLRGDKLSGLEEKTERLKNRADEFYATMKAFNDKEAKKKWYQL</sequence>
<evidence type="ECO:0000313" key="12">
    <source>
        <dbReference type="Proteomes" id="UP000266643"/>
    </source>
</evidence>
<dbReference type="VEuPathDB" id="FungiDB:H257_10329"/>
<dbReference type="Proteomes" id="UP000266643">
    <property type="component" value="Unassembled WGS sequence"/>
</dbReference>
<dbReference type="AlphaFoldDB" id="A0A397E3E4"/>
<dbReference type="Proteomes" id="UP000275652">
    <property type="component" value="Unassembled WGS sequence"/>
</dbReference>
<dbReference type="Proteomes" id="UP000265716">
    <property type="component" value="Unassembled WGS sequence"/>
</dbReference>
<feature type="domain" description="V-SNARE coiled-coil homology" evidence="3">
    <location>
        <begin position="12"/>
        <end position="76"/>
    </location>
</feature>
<organism evidence="6 12">
    <name type="scientific">Aphanomyces astaci</name>
    <name type="common">Crayfish plague agent</name>
    <dbReference type="NCBI Taxonomy" id="112090"/>
    <lineage>
        <taxon>Eukaryota</taxon>
        <taxon>Sar</taxon>
        <taxon>Stramenopiles</taxon>
        <taxon>Oomycota</taxon>
        <taxon>Saprolegniomycetes</taxon>
        <taxon>Saprolegniales</taxon>
        <taxon>Verrucalvaceae</taxon>
        <taxon>Aphanomyces</taxon>
    </lineage>
</organism>
<dbReference type="PROSITE" id="PS50892">
    <property type="entry name" value="V_SNARE"/>
    <property type="match status" value="1"/>
</dbReference>
<name>A0A397E3E4_APHAT</name>
<dbReference type="Proteomes" id="UP000265427">
    <property type="component" value="Unassembled WGS sequence"/>
</dbReference>
<evidence type="ECO:0000256" key="2">
    <source>
        <dbReference type="SAM" id="MobiDB-lite"/>
    </source>
</evidence>
<evidence type="ECO:0000313" key="4">
    <source>
        <dbReference type="EMBL" id="RHY00405.1"/>
    </source>
</evidence>
<keyword evidence="1" id="KW-0175">Coiled coil</keyword>
<evidence type="ECO:0000313" key="8">
    <source>
        <dbReference type="EMBL" id="RLO12301.1"/>
    </source>
</evidence>
<evidence type="ECO:0000313" key="11">
    <source>
        <dbReference type="Proteomes" id="UP000266196"/>
    </source>
</evidence>
<dbReference type="InterPro" id="IPR042855">
    <property type="entry name" value="V_SNARE_CC"/>
</dbReference>
<evidence type="ECO:0000259" key="3">
    <source>
        <dbReference type="PROSITE" id="PS50892"/>
    </source>
</evidence>
<dbReference type="CDD" id="cd15873">
    <property type="entry name" value="R-SNARE_STXBP5_6"/>
    <property type="match status" value="1"/>
</dbReference>
<dbReference type="SUPFAM" id="SSF58038">
    <property type="entry name" value="SNARE fusion complex"/>
    <property type="match status" value="1"/>
</dbReference>
<dbReference type="Pfam" id="PF00957">
    <property type="entry name" value="Synaptobrevin"/>
    <property type="match status" value="1"/>
</dbReference>
<feature type="region of interest" description="Disordered" evidence="2">
    <location>
        <begin position="1"/>
        <end position="24"/>
    </location>
</feature>
<dbReference type="EMBL" id="QUTD01003366">
    <property type="protein sequence ID" value="RHY73106.1"/>
    <property type="molecule type" value="Genomic_DNA"/>
</dbReference>
<evidence type="ECO:0000313" key="5">
    <source>
        <dbReference type="EMBL" id="RHY60002.1"/>
    </source>
</evidence>
<protein>
    <recommendedName>
        <fullName evidence="3">V-SNARE coiled-coil homology domain-containing protein</fullName>
    </recommendedName>
</protein>
<reference evidence="9 10" key="2">
    <citation type="submission" date="2018-08" db="EMBL/GenBank/DDBJ databases">
        <title>Aphanomyces genome sequencing and annotation.</title>
        <authorList>
            <person name="Minardi D."/>
            <person name="Oidtmann B."/>
            <person name="Van Der Giezen M."/>
            <person name="Studholme D.J."/>
        </authorList>
    </citation>
    <scope>NUCLEOTIDE SEQUENCE [LARGE SCALE GENOMIC DNA]</scope>
    <source>
        <strain evidence="7 11">197901</strain>
        <strain evidence="6 12">D2</strain>
        <strain evidence="4 9">Kv</strain>
        <strain evidence="5 10">SA</strain>
    </source>
</reference>
<dbReference type="EMBL" id="QUTC01005145">
    <property type="protein sequence ID" value="RHY60002.1"/>
    <property type="molecule type" value="Genomic_DNA"/>
</dbReference>
<comment type="caution">
    <text evidence="6">The sequence shown here is derived from an EMBL/GenBank/DDBJ whole genome shotgun (WGS) entry which is preliminary data.</text>
</comment>
<gene>
    <name evidence="8" type="ORF">DYB28_000966</name>
    <name evidence="6" type="ORF">DYB30_012923</name>
    <name evidence="7" type="ORF">DYB31_007972</name>
    <name evidence="4" type="ORF">DYB36_013202</name>
    <name evidence="5" type="ORF">DYB38_001153</name>
</gene>
<evidence type="ECO:0000256" key="1">
    <source>
        <dbReference type="PROSITE-ProRule" id="PRU00290"/>
    </source>
</evidence>
<dbReference type="EMBL" id="QUSZ01008439">
    <property type="protein sequence ID" value="RHY00405.1"/>
    <property type="molecule type" value="Genomic_DNA"/>
</dbReference>
<reference evidence="8 13" key="1">
    <citation type="journal article" date="2018" name="J. Invertebr. Pathol.">
        <title>New genotyping method for the causative agent of crayfish plague (Aphanomyces astaci) based on whole genome data.</title>
        <authorList>
            <person name="Minardi D."/>
            <person name="Studholme D.J."/>
            <person name="van der Giezen M."/>
            <person name="Pretto T."/>
            <person name="Oidtmann B."/>
        </authorList>
    </citation>
    <scope>NUCLEOTIDE SEQUENCE [LARGE SCALE GENOMIC DNA]</scope>
    <source>
        <strain evidence="8 13">KB13</strain>
    </source>
</reference>
<evidence type="ECO:0000313" key="13">
    <source>
        <dbReference type="Proteomes" id="UP000275652"/>
    </source>
</evidence>
<dbReference type="EMBL" id="QUTI01013932">
    <property type="protein sequence ID" value="RLO12301.1"/>
    <property type="molecule type" value="Genomic_DNA"/>
</dbReference>
<accession>A0A397E3E4</accession>
<feature type="compositionally biased region" description="Basic and acidic residues" evidence="2">
    <location>
        <begin position="1"/>
        <end position="17"/>
    </location>
</feature>
<proteinExistence type="predicted"/>
<dbReference type="Proteomes" id="UP000266196">
    <property type="component" value="Unassembled WGS sequence"/>
</dbReference>
<evidence type="ECO:0000313" key="10">
    <source>
        <dbReference type="Proteomes" id="UP000265716"/>
    </source>
</evidence>